<comment type="caution">
    <text evidence="1">The sequence shown here is derived from an EMBL/GenBank/DDBJ whole genome shotgun (WGS) entry which is preliminary data.</text>
</comment>
<protein>
    <submittedName>
        <fullName evidence="1">Uncharacterized protein</fullName>
    </submittedName>
</protein>
<dbReference type="EMBL" id="VSSQ01037910">
    <property type="protein sequence ID" value="MPM90735.1"/>
    <property type="molecule type" value="Genomic_DNA"/>
</dbReference>
<evidence type="ECO:0000313" key="1">
    <source>
        <dbReference type="EMBL" id="MPM90735.1"/>
    </source>
</evidence>
<proteinExistence type="predicted"/>
<reference evidence="1" key="1">
    <citation type="submission" date="2019-08" db="EMBL/GenBank/DDBJ databases">
        <authorList>
            <person name="Kucharzyk K."/>
            <person name="Murdoch R.W."/>
            <person name="Higgins S."/>
            <person name="Loffler F."/>
        </authorList>
    </citation>
    <scope>NUCLEOTIDE SEQUENCE</scope>
</reference>
<name>A0A645DNB8_9ZZZZ</name>
<organism evidence="1">
    <name type="scientific">bioreactor metagenome</name>
    <dbReference type="NCBI Taxonomy" id="1076179"/>
    <lineage>
        <taxon>unclassified sequences</taxon>
        <taxon>metagenomes</taxon>
        <taxon>ecological metagenomes</taxon>
    </lineage>
</organism>
<gene>
    <name evidence="1" type="ORF">SDC9_137857</name>
</gene>
<dbReference type="AlphaFoldDB" id="A0A645DNB8"/>
<sequence>MVAALNEELAVARLTQRLRGHGAHMRFRKARQPFGKTGKAIPATLHGFSGQVLVFIQPCALAYGFLEVFDFLDVAVFIAADFQAKAVGPQVHGSQQCSILHKKGVVLCAIFLAAQHSTDAQGRVQDMVGFRTCIRSQPTMRPSEVSMLWVTLKLLSLSPW</sequence>
<accession>A0A645DNB8</accession>